<dbReference type="EMBL" id="SGPJ01000064">
    <property type="protein sequence ID" value="THG99945.1"/>
    <property type="molecule type" value="Genomic_DNA"/>
</dbReference>
<dbReference type="InterPro" id="IPR051038">
    <property type="entry name" value="RMT2/GAMT_Mtase"/>
</dbReference>
<dbReference type="Gene3D" id="3.40.50.150">
    <property type="entry name" value="Vaccinia Virus protein VP39"/>
    <property type="match status" value="1"/>
</dbReference>
<organism evidence="8 9">
    <name type="scientific">Hermanssonia centrifuga</name>
    <dbReference type="NCBI Taxonomy" id="98765"/>
    <lineage>
        <taxon>Eukaryota</taxon>
        <taxon>Fungi</taxon>
        <taxon>Dikarya</taxon>
        <taxon>Basidiomycota</taxon>
        <taxon>Agaricomycotina</taxon>
        <taxon>Agaricomycetes</taxon>
        <taxon>Polyporales</taxon>
        <taxon>Meruliaceae</taxon>
        <taxon>Hermanssonia</taxon>
    </lineage>
</organism>
<feature type="repeat" description="ANK" evidence="4">
    <location>
        <begin position="56"/>
        <end position="88"/>
    </location>
</feature>
<dbReference type="InterPro" id="IPR002110">
    <property type="entry name" value="Ankyrin_rpt"/>
</dbReference>
<evidence type="ECO:0000256" key="1">
    <source>
        <dbReference type="ARBA" id="ARBA00022603"/>
    </source>
</evidence>
<proteinExistence type="predicted"/>
<sequence length="649" mass="72585">MSLSAQDIAEMMEDTDVDEMVELGHDLIFSILERTPIDVVKAKVDAGGPLWFQDDEGISALHAAVYVENTELVRFLIQNGALWNAVDNQHNSPGDIALSLNNEGCYTIIRDAGIRSELLLTLLASRETLSNSPLSLVLKATDTTAAGSTESYLASRLRFEKDAHGQEICLLTLEDEDEVGVMMGWERGIKTVRLLCHDHENLNEGLKVLNVGFGLGIIDTFFEELPRTPAQHVIIEAHPDVLKHMRELGWYDKPHVKILEGKWQDFIESEELLGVGGFDVIYTDTFSEDYKELHNFFGHLPDLLAGPESRFSFFHGLGATNATFYDVYTHVSELHLAEVGMDVSWSDVDVFADSGKRVSSLTRSLRLRFHTSSSPMFVILYPADVWASRIPAVTRTASRYFKKGLEWIWLIVSFAALIAAPVAVYFVALHSLPDDDNSDDNNNNDHDRDRFDDDDRNSFDRYWKARLISFATWIALMVVVFVPMHMWKNHGKRVVNQMLINWENEDRAVRGPNAPLPTLRMKSPGVISKHIKLSVNIPPMAPSMYNPGSNVPPVSLRHCSYMMTSCTDDIKQYIANGPMDPAAARYYGQQPPQNVGQWGPPPTSAQATQGGAGFGGVPLYNPHDERVPGYSAPTLAYSDEKNPFEDVKV</sequence>
<dbReference type="InterPro" id="IPR029063">
    <property type="entry name" value="SAM-dependent_MTases_sf"/>
</dbReference>
<feature type="compositionally biased region" description="Basic and acidic residues" evidence="5">
    <location>
        <begin position="638"/>
        <end position="649"/>
    </location>
</feature>
<keyword evidence="3" id="KW-0949">S-adenosyl-L-methionine</keyword>
<keyword evidence="1" id="KW-0489">Methyltransferase</keyword>
<keyword evidence="4" id="KW-0040">ANK repeat</keyword>
<feature type="region of interest" description="Disordered" evidence="5">
    <location>
        <begin position="630"/>
        <end position="649"/>
    </location>
</feature>
<comment type="caution">
    <text evidence="8">The sequence shown here is derived from an EMBL/GenBank/DDBJ whole genome shotgun (WGS) entry which is preliminary data.</text>
</comment>
<keyword evidence="6" id="KW-0812">Transmembrane</keyword>
<dbReference type="SUPFAM" id="SSF53335">
    <property type="entry name" value="S-adenosyl-L-methionine-dependent methyltransferases"/>
    <property type="match status" value="1"/>
</dbReference>
<reference evidence="8 9" key="1">
    <citation type="submission" date="2019-02" db="EMBL/GenBank/DDBJ databases">
        <title>Genome sequencing of the rare red list fungi Phlebia centrifuga.</title>
        <authorList>
            <person name="Buettner E."/>
            <person name="Kellner H."/>
        </authorList>
    </citation>
    <scope>NUCLEOTIDE SEQUENCE [LARGE SCALE GENOMIC DNA]</scope>
    <source>
        <strain evidence="8 9">DSM 108282</strain>
    </source>
</reference>
<dbReference type="InterPro" id="IPR026480">
    <property type="entry name" value="RMT2_dom"/>
</dbReference>
<evidence type="ECO:0000256" key="6">
    <source>
        <dbReference type="SAM" id="Phobius"/>
    </source>
</evidence>
<evidence type="ECO:0000256" key="3">
    <source>
        <dbReference type="ARBA" id="ARBA00022691"/>
    </source>
</evidence>
<dbReference type="GO" id="GO:0019702">
    <property type="term" value="F:protein arginine N5-methyltransferase activity"/>
    <property type="evidence" value="ECO:0007669"/>
    <property type="project" value="TreeGrafter"/>
</dbReference>
<evidence type="ECO:0000256" key="2">
    <source>
        <dbReference type="ARBA" id="ARBA00022679"/>
    </source>
</evidence>
<feature type="transmembrane region" description="Helical" evidence="6">
    <location>
        <begin position="407"/>
        <end position="428"/>
    </location>
</feature>
<dbReference type="InterPro" id="IPR036770">
    <property type="entry name" value="Ankyrin_rpt-contain_sf"/>
</dbReference>
<feature type="region of interest" description="Disordered" evidence="5">
    <location>
        <begin position="596"/>
        <end position="625"/>
    </location>
</feature>
<dbReference type="PANTHER" id="PTHR32379">
    <property type="entry name" value="GUANIDINOACETATE N-METHYLTRANSFERASE"/>
    <property type="match status" value="1"/>
</dbReference>
<dbReference type="GO" id="GO:0005634">
    <property type="term" value="C:nucleus"/>
    <property type="evidence" value="ECO:0007669"/>
    <property type="project" value="TreeGrafter"/>
</dbReference>
<keyword evidence="6" id="KW-1133">Transmembrane helix</keyword>
<keyword evidence="6" id="KW-0472">Membrane</keyword>
<gene>
    <name evidence="8" type="ORF">EW026_g2511</name>
</gene>
<dbReference type="PROSITE" id="PS50297">
    <property type="entry name" value="ANK_REP_REGION"/>
    <property type="match status" value="1"/>
</dbReference>
<keyword evidence="9" id="KW-1185">Reference proteome</keyword>
<dbReference type="GO" id="GO:0032259">
    <property type="term" value="P:methylation"/>
    <property type="evidence" value="ECO:0007669"/>
    <property type="project" value="UniProtKB-KW"/>
</dbReference>
<evidence type="ECO:0000256" key="5">
    <source>
        <dbReference type="SAM" id="MobiDB-lite"/>
    </source>
</evidence>
<protein>
    <recommendedName>
        <fullName evidence="7">RMT2 domain-containing protein</fullName>
    </recommendedName>
</protein>
<dbReference type="SUPFAM" id="SSF48403">
    <property type="entry name" value="Ankyrin repeat"/>
    <property type="match status" value="1"/>
</dbReference>
<evidence type="ECO:0000256" key="4">
    <source>
        <dbReference type="PROSITE-ProRule" id="PRU00023"/>
    </source>
</evidence>
<feature type="transmembrane region" description="Helical" evidence="6">
    <location>
        <begin position="467"/>
        <end position="487"/>
    </location>
</feature>
<accession>A0A4S4KN30</accession>
<dbReference type="PANTHER" id="PTHR32379:SF1">
    <property type="entry name" value="GUANIDINOACETATE N-METHYLTRANSFERASE"/>
    <property type="match status" value="1"/>
</dbReference>
<evidence type="ECO:0000313" key="8">
    <source>
        <dbReference type="EMBL" id="THG99945.1"/>
    </source>
</evidence>
<name>A0A4S4KN30_9APHY</name>
<dbReference type="Gene3D" id="1.25.40.20">
    <property type="entry name" value="Ankyrin repeat-containing domain"/>
    <property type="match status" value="1"/>
</dbReference>
<dbReference type="AlphaFoldDB" id="A0A4S4KN30"/>
<dbReference type="PROSITE" id="PS50088">
    <property type="entry name" value="ANK_REPEAT"/>
    <property type="match status" value="1"/>
</dbReference>
<evidence type="ECO:0000313" key="9">
    <source>
        <dbReference type="Proteomes" id="UP000309038"/>
    </source>
</evidence>
<dbReference type="GO" id="GO:0005737">
    <property type="term" value="C:cytoplasm"/>
    <property type="evidence" value="ECO:0007669"/>
    <property type="project" value="TreeGrafter"/>
</dbReference>
<dbReference type="Pfam" id="PF00023">
    <property type="entry name" value="Ank"/>
    <property type="match status" value="1"/>
</dbReference>
<evidence type="ECO:0000259" key="7">
    <source>
        <dbReference type="PROSITE" id="PS51559"/>
    </source>
</evidence>
<dbReference type="Proteomes" id="UP000309038">
    <property type="component" value="Unassembled WGS sequence"/>
</dbReference>
<keyword evidence="2" id="KW-0808">Transferase</keyword>
<dbReference type="PROSITE" id="PS51559">
    <property type="entry name" value="SAM_RMT2"/>
    <property type="match status" value="1"/>
</dbReference>
<feature type="domain" description="RMT2" evidence="7">
    <location>
        <begin position="143"/>
        <end position="380"/>
    </location>
</feature>